<comment type="caution">
    <text evidence="1">The sequence shown here is derived from an EMBL/GenBank/DDBJ whole genome shotgun (WGS) entry which is preliminary data.</text>
</comment>
<evidence type="ECO:0000313" key="2">
    <source>
        <dbReference type="Proteomes" id="UP000655366"/>
    </source>
</evidence>
<proteinExistence type="predicted"/>
<evidence type="ECO:0000313" key="1">
    <source>
        <dbReference type="EMBL" id="MBG0738668.1"/>
    </source>
</evidence>
<sequence>MSPADDKPQTDTTLAALAVLERFATQDFDSVDALLDTTNNKELAMGLLDVARMLTGMLARATDARHDEVIVHVRETVMGLIHDGHLGTGLQPVN</sequence>
<keyword evidence="2" id="KW-1185">Reference proteome</keyword>
<dbReference type="RefSeq" id="WP_196395621.1">
    <property type="nucleotide sequence ID" value="NZ_JADNYM010000005.1"/>
</dbReference>
<reference evidence="1 2" key="1">
    <citation type="submission" date="2020-11" db="EMBL/GenBank/DDBJ databases">
        <title>Arthrobacter antarcticus sp. nov., isolated from Antarctic Soil.</title>
        <authorList>
            <person name="Li J."/>
        </authorList>
    </citation>
    <scope>NUCLEOTIDE SEQUENCE [LARGE SCALE GENOMIC DNA]</scope>
    <source>
        <strain evidence="1 2">Z1-20</strain>
    </source>
</reference>
<name>A0A931CS37_9MICC</name>
<gene>
    <name evidence="1" type="ORF">IV500_04435</name>
</gene>
<dbReference type="AlphaFoldDB" id="A0A931CS37"/>
<protein>
    <submittedName>
        <fullName evidence="1">Uncharacterized protein</fullName>
    </submittedName>
</protein>
<dbReference type="Proteomes" id="UP000655366">
    <property type="component" value="Unassembled WGS sequence"/>
</dbReference>
<organism evidence="1 2">
    <name type="scientific">Arthrobacter terrae</name>
    <dbReference type="NCBI Taxonomy" id="2935737"/>
    <lineage>
        <taxon>Bacteria</taxon>
        <taxon>Bacillati</taxon>
        <taxon>Actinomycetota</taxon>
        <taxon>Actinomycetes</taxon>
        <taxon>Micrococcales</taxon>
        <taxon>Micrococcaceae</taxon>
        <taxon>Arthrobacter</taxon>
    </lineage>
</organism>
<dbReference type="EMBL" id="JADNYM010000005">
    <property type="protein sequence ID" value="MBG0738668.1"/>
    <property type="molecule type" value="Genomic_DNA"/>
</dbReference>
<accession>A0A931CS37</accession>